<dbReference type="PANTHER" id="PTHR15435:SF2">
    <property type="entry name" value="KICSTOR COMPLEX PROTEIN KAPTIN"/>
    <property type="match status" value="1"/>
</dbReference>
<dbReference type="Proteomes" id="UP000014760">
    <property type="component" value="Unassembled WGS sequence"/>
</dbReference>
<evidence type="ECO:0000313" key="2">
    <source>
        <dbReference type="EnsemblMetazoa" id="CapteP177283"/>
    </source>
</evidence>
<dbReference type="GO" id="GO:0030027">
    <property type="term" value="C:lamellipodium"/>
    <property type="evidence" value="ECO:0007669"/>
    <property type="project" value="TreeGrafter"/>
</dbReference>
<proteinExistence type="predicted"/>
<evidence type="ECO:0000313" key="3">
    <source>
        <dbReference type="Proteomes" id="UP000014760"/>
    </source>
</evidence>
<dbReference type="GO" id="GO:0051015">
    <property type="term" value="F:actin filament binding"/>
    <property type="evidence" value="ECO:0007669"/>
    <property type="project" value="TreeGrafter"/>
</dbReference>
<evidence type="ECO:0008006" key="4">
    <source>
        <dbReference type="Google" id="ProtNLM"/>
    </source>
</evidence>
<dbReference type="GO" id="GO:0015629">
    <property type="term" value="C:actin cytoskeleton"/>
    <property type="evidence" value="ECO:0007669"/>
    <property type="project" value="InterPro"/>
</dbReference>
<dbReference type="InterPro" id="IPR029982">
    <property type="entry name" value="Kptn"/>
</dbReference>
<dbReference type="SUPFAM" id="SSF69318">
    <property type="entry name" value="Integrin alpha N-terminal domain"/>
    <property type="match status" value="1"/>
</dbReference>
<protein>
    <recommendedName>
        <fullName evidence="4">Kaptin</fullName>
    </recommendedName>
</protein>
<dbReference type="HOGENOM" id="CLU_037754_0_0_1"/>
<dbReference type="OrthoDB" id="10267127at2759"/>
<dbReference type="InterPro" id="IPR028994">
    <property type="entry name" value="Integrin_alpha_N"/>
</dbReference>
<dbReference type="OMA" id="REDIHQT"/>
<gene>
    <name evidence="1" type="ORF">CAPTEDRAFT_177283</name>
</gene>
<reference evidence="1 3" key="2">
    <citation type="journal article" date="2013" name="Nature">
        <title>Insights into bilaterian evolution from three spiralian genomes.</title>
        <authorList>
            <person name="Simakov O."/>
            <person name="Marletaz F."/>
            <person name="Cho S.J."/>
            <person name="Edsinger-Gonzales E."/>
            <person name="Havlak P."/>
            <person name="Hellsten U."/>
            <person name="Kuo D.H."/>
            <person name="Larsson T."/>
            <person name="Lv J."/>
            <person name="Arendt D."/>
            <person name="Savage R."/>
            <person name="Osoegawa K."/>
            <person name="de Jong P."/>
            <person name="Grimwood J."/>
            <person name="Chapman J.A."/>
            <person name="Shapiro H."/>
            <person name="Aerts A."/>
            <person name="Otillar R.P."/>
            <person name="Terry A.Y."/>
            <person name="Boore J.L."/>
            <person name="Grigoriev I.V."/>
            <person name="Lindberg D.R."/>
            <person name="Seaver E.C."/>
            <person name="Weisblat D.A."/>
            <person name="Putnam N.H."/>
            <person name="Rokhsar D.S."/>
        </authorList>
    </citation>
    <scope>NUCLEOTIDE SEQUENCE</scope>
    <source>
        <strain evidence="1 3">I ESC-2004</strain>
    </source>
</reference>
<accession>R7TSS2</accession>
<dbReference type="EMBL" id="AMQN01012238">
    <property type="status" value="NOT_ANNOTATED_CDS"/>
    <property type="molecule type" value="Genomic_DNA"/>
</dbReference>
<reference evidence="2" key="3">
    <citation type="submission" date="2015-06" db="UniProtKB">
        <authorList>
            <consortium name="EnsemblMetazoa"/>
        </authorList>
    </citation>
    <scope>IDENTIFICATION</scope>
</reference>
<reference evidence="3" key="1">
    <citation type="submission" date="2012-12" db="EMBL/GenBank/DDBJ databases">
        <authorList>
            <person name="Hellsten U."/>
            <person name="Grimwood J."/>
            <person name="Chapman J.A."/>
            <person name="Shapiro H."/>
            <person name="Aerts A."/>
            <person name="Otillar R.P."/>
            <person name="Terry A.Y."/>
            <person name="Boore J.L."/>
            <person name="Simakov O."/>
            <person name="Marletaz F."/>
            <person name="Cho S.-J."/>
            <person name="Edsinger-Gonzales E."/>
            <person name="Havlak P."/>
            <person name="Kuo D.-H."/>
            <person name="Larsson T."/>
            <person name="Lv J."/>
            <person name="Arendt D."/>
            <person name="Savage R."/>
            <person name="Osoegawa K."/>
            <person name="de Jong P."/>
            <person name="Lindberg D.R."/>
            <person name="Seaver E.C."/>
            <person name="Weisblat D.A."/>
            <person name="Putnam N.H."/>
            <person name="Grigoriev I.V."/>
            <person name="Rokhsar D.S."/>
        </authorList>
    </citation>
    <scope>NUCLEOTIDE SEQUENCE</scope>
    <source>
        <strain evidence="3">I ESC-2004</strain>
    </source>
</reference>
<keyword evidence="3" id="KW-1185">Reference proteome</keyword>
<dbReference type="GO" id="GO:0007015">
    <property type="term" value="P:actin filament organization"/>
    <property type="evidence" value="ECO:0007669"/>
    <property type="project" value="InterPro"/>
</dbReference>
<dbReference type="STRING" id="283909.R7TSS2"/>
<dbReference type="AlphaFoldDB" id="R7TSS2"/>
<evidence type="ECO:0000313" key="1">
    <source>
        <dbReference type="EMBL" id="ELT94536.1"/>
    </source>
</evidence>
<dbReference type="GO" id="GO:1904262">
    <property type="term" value="P:negative regulation of TORC1 signaling"/>
    <property type="evidence" value="ECO:0007669"/>
    <property type="project" value="TreeGrafter"/>
</dbReference>
<dbReference type="EnsemblMetazoa" id="CapteT177283">
    <property type="protein sequence ID" value="CapteP177283"/>
    <property type="gene ID" value="CapteG177283"/>
</dbReference>
<sequence>MSLVECPLQEAHYCSLDSQTSVYGLAKFTLPCGTMKLLIASVEGKVMSLEYQRTTPSSRAMQLQLKIMFDHVLFLSGDATIIAIDSFNKSFHGNGVVIGVTFSKTNSYVICFYLNIYSEWEFGAEFDLNRIVQGCQNLELNFIPSQLTHTELIHAGNTEVVFLLTGNDQKIHLFREDRMLHTFHEEQTEEFFPEFADIPSNVTWLDVQYLHSNTQRLSALGCQNGLIQITFVNVANRNVLNKWVIQHDAPITSINLFTLFTDIECPSFVSQVLETEEDGFEIENQEFNLLVSSATESTVVYRNILERGFSDPLVLPESERYDFVLSSLVADIDFDGQNEVILGTYGQELLAYKFNLKAGSKPEESASESHNRSCSSLHDGEFKMIWQRSFCEPLLGLDEVDITGDGVNEVIIVTLKGLHILQHDPVEVQKLCLTRMKAARDQHSCQEDMFTQLLAENLSSDNASADNISADNVQVT</sequence>
<dbReference type="GO" id="GO:0034198">
    <property type="term" value="P:cellular response to amino acid starvation"/>
    <property type="evidence" value="ECO:0007669"/>
    <property type="project" value="TreeGrafter"/>
</dbReference>
<dbReference type="EMBL" id="KB309387">
    <property type="protein sequence ID" value="ELT94536.1"/>
    <property type="molecule type" value="Genomic_DNA"/>
</dbReference>
<organism evidence="1">
    <name type="scientific">Capitella teleta</name>
    <name type="common">Polychaete worm</name>
    <dbReference type="NCBI Taxonomy" id="283909"/>
    <lineage>
        <taxon>Eukaryota</taxon>
        <taxon>Metazoa</taxon>
        <taxon>Spiralia</taxon>
        <taxon>Lophotrochozoa</taxon>
        <taxon>Annelida</taxon>
        <taxon>Polychaeta</taxon>
        <taxon>Sedentaria</taxon>
        <taxon>Scolecida</taxon>
        <taxon>Capitellidae</taxon>
        <taxon>Capitella</taxon>
    </lineage>
</organism>
<name>R7TSS2_CAPTE</name>
<dbReference type="PANTHER" id="PTHR15435">
    <property type="entry name" value="KICSTOR COMPLEX PROTEIN KAPTIN"/>
    <property type="match status" value="1"/>
</dbReference>